<dbReference type="NCBIfam" id="TIGR01764">
    <property type="entry name" value="excise"/>
    <property type="match status" value="1"/>
</dbReference>
<keyword evidence="1" id="KW-0678">Repressor</keyword>
<dbReference type="GO" id="GO:0003700">
    <property type="term" value="F:DNA-binding transcription factor activity"/>
    <property type="evidence" value="ECO:0007669"/>
    <property type="project" value="InterPro"/>
</dbReference>
<accession>A0A1G2PGR7</accession>
<sequence>MDRELITISEAAKLLDVSIDTLRRWDEKGQLKSVRSEGGHRYYSKEQIENYSNDIFKLAKNWVSNKTEISVQFYCSDSSTFQARLIKMSNELSLTSDKNLKNNFSLVVAIAGEIGNNSFDHNLGNWPDEPGVFFGFDLSKRQIILADRGQGVLQTLKQVKPELVDDSSALIVAFTEIISGRAPEERGNGLKFVRKVVERNDMKLFFKSGNAELKVSKESPLSIIKSDISIRGCLVLIRF</sequence>
<protein>
    <recommendedName>
        <fullName evidence="5">HTH merR-type domain-containing protein</fullName>
    </recommendedName>
</protein>
<dbReference type="CDD" id="cd04762">
    <property type="entry name" value="HTH_MerR-trunc"/>
    <property type="match status" value="1"/>
</dbReference>
<dbReference type="InterPro" id="IPR000551">
    <property type="entry name" value="MerR-type_HTH_dom"/>
</dbReference>
<keyword evidence="2" id="KW-0805">Transcription regulation</keyword>
<feature type="domain" description="HTH merR-type" evidence="5">
    <location>
        <begin position="5"/>
        <end position="49"/>
    </location>
</feature>
<dbReference type="SUPFAM" id="SSF46955">
    <property type="entry name" value="Putative DNA-binding domain"/>
    <property type="match status" value="1"/>
</dbReference>
<dbReference type="InterPro" id="IPR047057">
    <property type="entry name" value="MerR_fam"/>
</dbReference>
<dbReference type="PROSITE" id="PS50937">
    <property type="entry name" value="HTH_MERR_2"/>
    <property type="match status" value="1"/>
</dbReference>
<keyword evidence="4" id="KW-0804">Transcription</keyword>
<dbReference type="Pfam" id="PF00376">
    <property type="entry name" value="MerR"/>
    <property type="match status" value="1"/>
</dbReference>
<dbReference type="PANTHER" id="PTHR30204:SF69">
    <property type="entry name" value="MERR-FAMILY TRANSCRIPTIONAL REGULATOR"/>
    <property type="match status" value="1"/>
</dbReference>
<evidence type="ECO:0000256" key="4">
    <source>
        <dbReference type="ARBA" id="ARBA00023163"/>
    </source>
</evidence>
<gene>
    <name evidence="6" type="ORF">A2541_02390</name>
</gene>
<evidence type="ECO:0000313" key="7">
    <source>
        <dbReference type="Proteomes" id="UP000176965"/>
    </source>
</evidence>
<evidence type="ECO:0000256" key="3">
    <source>
        <dbReference type="ARBA" id="ARBA00023125"/>
    </source>
</evidence>
<evidence type="ECO:0000256" key="1">
    <source>
        <dbReference type="ARBA" id="ARBA00022491"/>
    </source>
</evidence>
<dbReference type="AlphaFoldDB" id="A0A1G2PGR7"/>
<dbReference type="PANTHER" id="PTHR30204">
    <property type="entry name" value="REDOX-CYCLING DRUG-SENSING TRANSCRIPTIONAL ACTIVATOR SOXR"/>
    <property type="match status" value="1"/>
</dbReference>
<dbReference type="Gene3D" id="1.10.1660.10">
    <property type="match status" value="1"/>
</dbReference>
<dbReference type="STRING" id="1802338.A2541_02390"/>
<proteinExistence type="predicted"/>
<dbReference type="SMART" id="SM00422">
    <property type="entry name" value="HTH_MERR"/>
    <property type="match status" value="1"/>
</dbReference>
<dbReference type="InterPro" id="IPR009061">
    <property type="entry name" value="DNA-bd_dom_put_sf"/>
</dbReference>
<evidence type="ECO:0000256" key="2">
    <source>
        <dbReference type="ARBA" id="ARBA00023015"/>
    </source>
</evidence>
<keyword evidence="3" id="KW-0238">DNA-binding</keyword>
<dbReference type="EMBL" id="MHSQ01000011">
    <property type="protein sequence ID" value="OHA47463.1"/>
    <property type="molecule type" value="Genomic_DNA"/>
</dbReference>
<comment type="caution">
    <text evidence="6">The sequence shown here is derived from an EMBL/GenBank/DDBJ whole genome shotgun (WGS) entry which is preliminary data.</text>
</comment>
<reference evidence="6 7" key="1">
    <citation type="journal article" date="2016" name="Nat. Commun.">
        <title>Thousands of microbial genomes shed light on interconnected biogeochemical processes in an aquifer system.</title>
        <authorList>
            <person name="Anantharaman K."/>
            <person name="Brown C.T."/>
            <person name="Hug L.A."/>
            <person name="Sharon I."/>
            <person name="Castelle C.J."/>
            <person name="Probst A.J."/>
            <person name="Thomas B.C."/>
            <person name="Singh A."/>
            <person name="Wilkins M.J."/>
            <person name="Karaoz U."/>
            <person name="Brodie E.L."/>
            <person name="Williams K.H."/>
            <person name="Hubbard S.S."/>
            <person name="Banfield J.F."/>
        </authorList>
    </citation>
    <scope>NUCLEOTIDE SEQUENCE [LARGE SCALE GENOMIC DNA]</scope>
</reference>
<dbReference type="InterPro" id="IPR010093">
    <property type="entry name" value="SinI_DNA-bd"/>
</dbReference>
<evidence type="ECO:0000313" key="6">
    <source>
        <dbReference type="EMBL" id="OHA47463.1"/>
    </source>
</evidence>
<name>A0A1G2PGR7_9BACT</name>
<evidence type="ECO:0000259" key="5">
    <source>
        <dbReference type="PROSITE" id="PS50937"/>
    </source>
</evidence>
<dbReference type="GO" id="GO:0003677">
    <property type="term" value="F:DNA binding"/>
    <property type="evidence" value="ECO:0007669"/>
    <property type="project" value="UniProtKB-KW"/>
</dbReference>
<dbReference type="Proteomes" id="UP000176965">
    <property type="component" value="Unassembled WGS sequence"/>
</dbReference>
<organism evidence="6 7">
    <name type="scientific">Candidatus Taylorbacteria bacterium RIFOXYD2_FULL_36_9</name>
    <dbReference type="NCBI Taxonomy" id="1802338"/>
    <lineage>
        <taxon>Bacteria</taxon>
        <taxon>Candidatus Tayloriibacteriota</taxon>
    </lineage>
</organism>